<keyword evidence="2" id="KW-1185">Reference proteome</keyword>
<proteinExistence type="predicted"/>
<dbReference type="Proteomes" id="UP000720189">
    <property type="component" value="Unassembled WGS sequence"/>
</dbReference>
<dbReference type="EMBL" id="JAGMUX010000020">
    <property type="protein sequence ID" value="KAH7231790.1"/>
    <property type="molecule type" value="Genomic_DNA"/>
</dbReference>
<organism evidence="1 2">
    <name type="scientific">Fusarium redolens</name>
    <dbReference type="NCBI Taxonomy" id="48865"/>
    <lineage>
        <taxon>Eukaryota</taxon>
        <taxon>Fungi</taxon>
        <taxon>Dikarya</taxon>
        <taxon>Ascomycota</taxon>
        <taxon>Pezizomycotina</taxon>
        <taxon>Sordariomycetes</taxon>
        <taxon>Hypocreomycetidae</taxon>
        <taxon>Hypocreales</taxon>
        <taxon>Nectriaceae</taxon>
        <taxon>Fusarium</taxon>
        <taxon>Fusarium redolens species complex</taxon>
    </lineage>
</organism>
<evidence type="ECO:0000313" key="1">
    <source>
        <dbReference type="EMBL" id="KAH7231790.1"/>
    </source>
</evidence>
<dbReference type="AlphaFoldDB" id="A0A9P9G228"/>
<reference evidence="1" key="1">
    <citation type="journal article" date="2021" name="Nat. Commun.">
        <title>Genetic determinants of endophytism in the Arabidopsis root mycobiome.</title>
        <authorList>
            <person name="Mesny F."/>
            <person name="Miyauchi S."/>
            <person name="Thiergart T."/>
            <person name="Pickel B."/>
            <person name="Atanasova L."/>
            <person name="Karlsson M."/>
            <person name="Huettel B."/>
            <person name="Barry K.W."/>
            <person name="Haridas S."/>
            <person name="Chen C."/>
            <person name="Bauer D."/>
            <person name="Andreopoulos W."/>
            <person name="Pangilinan J."/>
            <person name="LaButti K."/>
            <person name="Riley R."/>
            <person name="Lipzen A."/>
            <person name="Clum A."/>
            <person name="Drula E."/>
            <person name="Henrissat B."/>
            <person name="Kohler A."/>
            <person name="Grigoriev I.V."/>
            <person name="Martin F.M."/>
            <person name="Hacquard S."/>
        </authorList>
    </citation>
    <scope>NUCLEOTIDE SEQUENCE</scope>
    <source>
        <strain evidence="1">MPI-CAGE-AT-0023</strain>
    </source>
</reference>
<protein>
    <submittedName>
        <fullName evidence="1">Uncharacterized protein</fullName>
    </submittedName>
</protein>
<name>A0A9P9G228_FUSRE</name>
<dbReference type="GeneID" id="70224025"/>
<dbReference type="RefSeq" id="XP_046043727.1">
    <property type="nucleotide sequence ID" value="XM_046194071.1"/>
</dbReference>
<evidence type="ECO:0000313" key="2">
    <source>
        <dbReference type="Proteomes" id="UP000720189"/>
    </source>
</evidence>
<sequence length="58" mass="6262">MNACLKANTPASTHLRRPEHNKLMMGAGSQTKLIRILASCSAPIATLLCDSQLPLFLI</sequence>
<comment type="caution">
    <text evidence="1">The sequence shown here is derived from an EMBL/GenBank/DDBJ whole genome shotgun (WGS) entry which is preliminary data.</text>
</comment>
<gene>
    <name evidence="1" type="ORF">BKA55DRAFT_581807</name>
</gene>
<accession>A0A9P9G228</accession>